<accession>A0ABS1SFM8</accession>
<feature type="domain" description="HTH tetR-type" evidence="5">
    <location>
        <begin position="15"/>
        <end position="75"/>
    </location>
</feature>
<dbReference type="PROSITE" id="PS50977">
    <property type="entry name" value="HTH_TETR_2"/>
    <property type="match status" value="1"/>
</dbReference>
<keyword evidence="7" id="KW-1185">Reference proteome</keyword>
<dbReference type="InterPro" id="IPR009057">
    <property type="entry name" value="Homeodomain-like_sf"/>
</dbReference>
<organism evidence="6 7">
    <name type="scientific">Leucobacter chromiireducens subsp. solipictus</name>
    <dbReference type="NCBI Taxonomy" id="398235"/>
    <lineage>
        <taxon>Bacteria</taxon>
        <taxon>Bacillati</taxon>
        <taxon>Actinomycetota</taxon>
        <taxon>Actinomycetes</taxon>
        <taxon>Micrococcales</taxon>
        <taxon>Microbacteriaceae</taxon>
        <taxon>Leucobacter</taxon>
    </lineage>
</organism>
<dbReference type="Pfam" id="PF00440">
    <property type="entry name" value="TetR_N"/>
    <property type="match status" value="1"/>
</dbReference>
<dbReference type="InterPro" id="IPR001647">
    <property type="entry name" value="HTH_TetR"/>
</dbReference>
<dbReference type="PANTHER" id="PTHR30055">
    <property type="entry name" value="HTH-TYPE TRANSCRIPTIONAL REGULATOR RUTR"/>
    <property type="match status" value="1"/>
</dbReference>
<evidence type="ECO:0000259" key="5">
    <source>
        <dbReference type="PROSITE" id="PS50977"/>
    </source>
</evidence>
<name>A0ABS1SFM8_9MICO</name>
<dbReference type="RefSeq" id="WP_202344635.1">
    <property type="nucleotide sequence ID" value="NZ_BAAAPI010000006.1"/>
</dbReference>
<keyword evidence="2 4" id="KW-0238">DNA-binding</keyword>
<evidence type="ECO:0000256" key="1">
    <source>
        <dbReference type="ARBA" id="ARBA00023015"/>
    </source>
</evidence>
<evidence type="ECO:0000256" key="4">
    <source>
        <dbReference type="PROSITE-ProRule" id="PRU00335"/>
    </source>
</evidence>
<dbReference type="EMBL" id="QYAC01000004">
    <property type="protein sequence ID" value="MBL3679362.1"/>
    <property type="molecule type" value="Genomic_DNA"/>
</dbReference>
<feature type="DNA-binding region" description="H-T-H motif" evidence="4">
    <location>
        <begin position="38"/>
        <end position="57"/>
    </location>
</feature>
<gene>
    <name evidence="6" type="ORF">D3230_08685</name>
</gene>
<dbReference type="Pfam" id="PF02909">
    <property type="entry name" value="TetR_C_1"/>
    <property type="match status" value="1"/>
</dbReference>
<comment type="caution">
    <text evidence="6">The sequence shown here is derived from an EMBL/GenBank/DDBJ whole genome shotgun (WGS) entry which is preliminary data.</text>
</comment>
<dbReference type="SUPFAM" id="SSF46689">
    <property type="entry name" value="Homeodomain-like"/>
    <property type="match status" value="1"/>
</dbReference>
<dbReference type="InterPro" id="IPR050109">
    <property type="entry name" value="HTH-type_TetR-like_transc_reg"/>
</dbReference>
<evidence type="ECO:0000256" key="2">
    <source>
        <dbReference type="ARBA" id="ARBA00023125"/>
    </source>
</evidence>
<protein>
    <submittedName>
        <fullName evidence="6">TetR family transcriptional regulator</fullName>
    </submittedName>
</protein>
<proteinExistence type="predicted"/>
<dbReference type="InterPro" id="IPR004111">
    <property type="entry name" value="Repressor_TetR_C"/>
</dbReference>
<dbReference type="SUPFAM" id="SSF48498">
    <property type="entry name" value="Tetracyclin repressor-like, C-terminal domain"/>
    <property type="match status" value="1"/>
</dbReference>
<sequence>MSYWEHAKPVQRRRAVDAAALADAAVRLLDAGGLRALTVRAVAAELGVTPASLYSRVRGIDDLFDLALDAALGADVDDLQARPGEDFMQLMGEYYRHLVAHPWAVQVLAARAPRGPHYLALSERMVRLLEARGVHDPLATAYTVSNFVIGSATTASMASAEVATPIPREQAPRYAALHAVQNLDPEHLMHAGLRALLAAGRVPAADPGPEG</sequence>
<evidence type="ECO:0000313" key="7">
    <source>
        <dbReference type="Proteomes" id="UP001645859"/>
    </source>
</evidence>
<keyword evidence="3" id="KW-0804">Transcription</keyword>
<dbReference type="Proteomes" id="UP001645859">
    <property type="component" value="Unassembled WGS sequence"/>
</dbReference>
<evidence type="ECO:0000313" key="6">
    <source>
        <dbReference type="EMBL" id="MBL3679362.1"/>
    </source>
</evidence>
<dbReference type="Gene3D" id="1.10.357.10">
    <property type="entry name" value="Tetracycline Repressor, domain 2"/>
    <property type="match status" value="1"/>
</dbReference>
<reference evidence="6 7" key="1">
    <citation type="submission" date="2018-09" db="EMBL/GenBank/DDBJ databases">
        <title>Comparative genomics of Leucobacter spp.</title>
        <authorList>
            <person name="Reis A.C."/>
            <person name="Kolvenbach B.A."/>
            <person name="Corvini P.F.X."/>
            <person name="Nunes O.C."/>
        </authorList>
    </citation>
    <scope>NUCLEOTIDE SEQUENCE [LARGE SCALE GENOMIC DNA]</scope>
    <source>
        <strain evidence="6 7">TAN 31504</strain>
    </source>
</reference>
<evidence type="ECO:0000256" key="3">
    <source>
        <dbReference type="ARBA" id="ARBA00023163"/>
    </source>
</evidence>
<keyword evidence="1" id="KW-0805">Transcription regulation</keyword>
<dbReference type="InterPro" id="IPR036271">
    <property type="entry name" value="Tet_transcr_reg_TetR-rel_C_sf"/>
</dbReference>
<dbReference type="PANTHER" id="PTHR30055:SF151">
    <property type="entry name" value="TRANSCRIPTIONAL REGULATORY PROTEIN"/>
    <property type="match status" value="1"/>
</dbReference>